<dbReference type="GO" id="GO:0052621">
    <property type="term" value="F:diguanylate cyclase activity"/>
    <property type="evidence" value="ECO:0007669"/>
    <property type="project" value="UniProtKB-EC"/>
</dbReference>
<dbReference type="STRING" id="1167006.UWK_00370"/>
<dbReference type="InterPro" id="IPR000160">
    <property type="entry name" value="GGDEF_dom"/>
</dbReference>
<dbReference type="OrthoDB" id="9805474at2"/>
<accession>M1PB17</accession>
<dbReference type="Proteomes" id="UP000011721">
    <property type="component" value="Chromosome"/>
</dbReference>
<protein>
    <recommendedName>
        <fullName evidence="1">diguanylate cyclase</fullName>
        <ecNumber evidence="1">2.7.7.65</ecNumber>
    </recommendedName>
</protein>
<evidence type="ECO:0000313" key="4">
    <source>
        <dbReference type="EMBL" id="AGF76955.1"/>
    </source>
</evidence>
<dbReference type="InterPro" id="IPR043128">
    <property type="entry name" value="Rev_trsase/Diguanyl_cyclase"/>
</dbReference>
<dbReference type="EMBL" id="CP003985">
    <property type="protein sequence ID" value="AGF76955.1"/>
    <property type="molecule type" value="Genomic_DNA"/>
</dbReference>
<dbReference type="PANTHER" id="PTHR45138">
    <property type="entry name" value="REGULATORY COMPONENTS OF SENSORY TRANSDUCTION SYSTEM"/>
    <property type="match status" value="1"/>
</dbReference>
<dbReference type="eggNOG" id="COG2199">
    <property type="taxonomic scope" value="Bacteria"/>
</dbReference>
<dbReference type="PROSITE" id="PS50887">
    <property type="entry name" value="GGDEF"/>
    <property type="match status" value="1"/>
</dbReference>
<dbReference type="InterPro" id="IPR009875">
    <property type="entry name" value="PilZ_domain"/>
</dbReference>
<dbReference type="EC" id="2.7.7.65" evidence="1"/>
<name>M1PB17_DESSD</name>
<dbReference type="HOGENOM" id="CLU_677558_0_0_7"/>
<dbReference type="AlphaFoldDB" id="M1PB17"/>
<dbReference type="GO" id="GO:0035438">
    <property type="term" value="F:cyclic-di-GMP binding"/>
    <property type="evidence" value="ECO:0007669"/>
    <property type="project" value="InterPro"/>
</dbReference>
<dbReference type="CDD" id="cd01949">
    <property type="entry name" value="GGDEF"/>
    <property type="match status" value="1"/>
</dbReference>
<dbReference type="FunFam" id="3.30.70.270:FF:000001">
    <property type="entry name" value="Diguanylate cyclase domain protein"/>
    <property type="match status" value="1"/>
</dbReference>
<reference evidence="5" key="1">
    <citation type="journal article" date="2013" name="Stand. Genomic Sci.">
        <title>Complete genome sequence of Desulfocapsa sulfexigens, a marine deltaproteobacterium specialized in disproportionating inorganic sulfur compounds.</title>
        <authorList>
            <person name="Finster K.W."/>
            <person name="Kjeldsen K.U."/>
            <person name="Kube M."/>
            <person name="Reinhardt R."/>
            <person name="Mussmann M."/>
            <person name="Amann R."/>
            <person name="Schreiber L."/>
        </authorList>
    </citation>
    <scope>NUCLEOTIDE SEQUENCE [LARGE SCALE GENOMIC DNA]</scope>
    <source>
        <strain evidence="5">DSM 10523 / SB164P1</strain>
    </source>
</reference>
<dbReference type="NCBIfam" id="TIGR00254">
    <property type="entry name" value="GGDEF"/>
    <property type="match status" value="1"/>
</dbReference>
<dbReference type="Gene3D" id="3.30.70.270">
    <property type="match status" value="1"/>
</dbReference>
<sequence>MTALPTMQVSVPMNHHDKADFPLDKELLQQKILLSLSSNPGDSTVQCRCLQPLLESMKKEACELILYNLVQLNFTRDNACKHWDAIVKHAETMQNILNRKVGLATAACDYFSTVEPYLNNPKLIEFKRYEETLKSARHDFLTGLLSRGAFQDLFDQEMSRATRHNHNTTLIFLDLDNFKETNDLHGHLAGDSVLRQVGEIIINSKRKEDLACRFGGDEFVILLPETNKFMGLLVGKKLLDQINTLVIHHGEEDISVTCSGGLASFPLDSRNGKELLFCADRALYQAKSRGKHELNLFAEEKRVFTRIHFEQDITIRPLGNSKEDGTSKSKNLSECGILISSSSSYHIGTLLELTIPIQKNSILTITGSVVRVEQFDTDLFDIGLSFLQHDSNSDTTKAIADHIIQQLAQ</sequence>
<evidence type="ECO:0000256" key="1">
    <source>
        <dbReference type="ARBA" id="ARBA00012528"/>
    </source>
</evidence>
<organism evidence="4 5">
    <name type="scientific">Desulfocapsa sulfexigens (strain DSM 10523 / SB164P1)</name>
    <dbReference type="NCBI Taxonomy" id="1167006"/>
    <lineage>
        <taxon>Bacteria</taxon>
        <taxon>Pseudomonadati</taxon>
        <taxon>Thermodesulfobacteriota</taxon>
        <taxon>Desulfobulbia</taxon>
        <taxon>Desulfobulbales</taxon>
        <taxon>Desulfocapsaceae</taxon>
        <taxon>Desulfocapsa</taxon>
    </lineage>
</organism>
<keyword evidence="5" id="KW-1185">Reference proteome</keyword>
<dbReference type="SMART" id="SM00267">
    <property type="entry name" value="GGDEF"/>
    <property type="match status" value="1"/>
</dbReference>
<dbReference type="KEGG" id="dsf:UWK_00370"/>
<evidence type="ECO:0000259" key="3">
    <source>
        <dbReference type="PROSITE" id="PS50887"/>
    </source>
</evidence>
<dbReference type="SUPFAM" id="SSF55073">
    <property type="entry name" value="Nucleotide cyclase"/>
    <property type="match status" value="1"/>
</dbReference>
<dbReference type="GO" id="GO:0005886">
    <property type="term" value="C:plasma membrane"/>
    <property type="evidence" value="ECO:0007669"/>
    <property type="project" value="TreeGrafter"/>
</dbReference>
<dbReference type="GO" id="GO:0043709">
    <property type="term" value="P:cell adhesion involved in single-species biofilm formation"/>
    <property type="evidence" value="ECO:0007669"/>
    <property type="project" value="TreeGrafter"/>
</dbReference>
<feature type="domain" description="GGDEF" evidence="3">
    <location>
        <begin position="166"/>
        <end position="299"/>
    </location>
</feature>
<dbReference type="InterPro" id="IPR050469">
    <property type="entry name" value="Diguanylate_Cyclase"/>
</dbReference>
<dbReference type="GO" id="GO:1902201">
    <property type="term" value="P:negative regulation of bacterial-type flagellum-dependent cell motility"/>
    <property type="evidence" value="ECO:0007669"/>
    <property type="project" value="TreeGrafter"/>
</dbReference>
<evidence type="ECO:0000256" key="2">
    <source>
        <dbReference type="ARBA" id="ARBA00034247"/>
    </source>
</evidence>
<comment type="catalytic activity">
    <reaction evidence="2">
        <text>2 GTP = 3',3'-c-di-GMP + 2 diphosphate</text>
        <dbReference type="Rhea" id="RHEA:24898"/>
        <dbReference type="ChEBI" id="CHEBI:33019"/>
        <dbReference type="ChEBI" id="CHEBI:37565"/>
        <dbReference type="ChEBI" id="CHEBI:58805"/>
        <dbReference type="EC" id="2.7.7.65"/>
    </reaction>
</comment>
<dbReference type="InterPro" id="IPR029787">
    <property type="entry name" value="Nucleotide_cyclase"/>
</dbReference>
<dbReference type="PANTHER" id="PTHR45138:SF9">
    <property type="entry name" value="DIGUANYLATE CYCLASE DGCM-RELATED"/>
    <property type="match status" value="1"/>
</dbReference>
<dbReference type="Gene3D" id="2.40.10.220">
    <property type="entry name" value="predicted glycosyltransferase like domains"/>
    <property type="match status" value="1"/>
</dbReference>
<gene>
    <name evidence="4" type="ordered locus">UWK_00370</name>
</gene>
<dbReference type="Pfam" id="PF00990">
    <property type="entry name" value="GGDEF"/>
    <property type="match status" value="1"/>
</dbReference>
<evidence type="ECO:0000313" key="5">
    <source>
        <dbReference type="Proteomes" id="UP000011721"/>
    </source>
</evidence>
<proteinExistence type="predicted"/>
<dbReference type="Pfam" id="PF07238">
    <property type="entry name" value="PilZ"/>
    <property type="match status" value="1"/>
</dbReference>